<protein>
    <submittedName>
        <fullName evidence="1">Uncharacterized protein</fullName>
    </submittedName>
</protein>
<dbReference type="Proteomes" id="UP000028868">
    <property type="component" value="Unassembled WGS sequence"/>
</dbReference>
<dbReference type="EMBL" id="CCDI010000004">
    <property type="protein sequence ID" value="CDQ25078.1"/>
    <property type="molecule type" value="Genomic_DNA"/>
</dbReference>
<comment type="caution">
    <text evidence="1">The sequence shown here is derived from an EMBL/GenBank/DDBJ whole genome shotgun (WGS) entry which is preliminary data.</text>
</comment>
<organism evidence="1 2">
    <name type="scientific">Halobacillus karajensis</name>
    <dbReference type="NCBI Taxonomy" id="195088"/>
    <lineage>
        <taxon>Bacteria</taxon>
        <taxon>Bacillati</taxon>
        <taxon>Bacillota</taxon>
        <taxon>Bacilli</taxon>
        <taxon>Bacillales</taxon>
        <taxon>Bacillaceae</taxon>
        <taxon>Halobacillus</taxon>
    </lineage>
</organism>
<reference evidence="1 2" key="2">
    <citation type="submission" date="2014-05" db="EMBL/GenBank/DDBJ databases">
        <title>Draft genome sequence of Halobacillus karajensis HK-03.</title>
        <authorList>
            <person name="Khelaifia S."/>
            <person name="Croce O."/>
            <person name="Lagier J.C."/>
            <person name="Raoult D."/>
        </authorList>
    </citation>
    <scope>NUCLEOTIDE SEQUENCE [LARGE SCALE GENOMIC DNA]</scope>
    <source>
        <strain evidence="1 2">HD-03</strain>
    </source>
</reference>
<dbReference type="AlphaFoldDB" id="A0A024P8A2"/>
<gene>
    <name evidence="1" type="ORF">BN983_03383</name>
</gene>
<evidence type="ECO:0000313" key="1">
    <source>
        <dbReference type="EMBL" id="CDQ25078.1"/>
    </source>
</evidence>
<keyword evidence="2" id="KW-1185">Reference proteome</keyword>
<name>A0A024P8A2_9BACI</name>
<evidence type="ECO:0000313" key="2">
    <source>
        <dbReference type="Proteomes" id="UP000028868"/>
    </source>
</evidence>
<proteinExistence type="predicted"/>
<reference evidence="2" key="1">
    <citation type="submission" date="2014-03" db="EMBL/GenBank/DDBJ databases">
        <authorList>
            <person name="Urmite Genomes U."/>
        </authorList>
    </citation>
    <scope>NUCLEOTIDE SEQUENCE [LARGE SCALE GENOMIC DNA]</scope>
    <source>
        <strain evidence="2">HD-03</strain>
    </source>
</reference>
<sequence>MKKFSDHNYSELHLFNELNCLRTDTLTKLKLSLSTPMAPIQSLIKIVLGL</sequence>
<accession>A0A024P8A2</accession>